<keyword evidence="3" id="KW-1003">Cell membrane</keyword>
<evidence type="ECO:0000256" key="1">
    <source>
        <dbReference type="ARBA" id="ARBA00004651"/>
    </source>
</evidence>
<name>A0A1X6YM06_9RHOB</name>
<feature type="transmembrane region" description="Helical" evidence="7">
    <location>
        <begin position="15"/>
        <end position="34"/>
    </location>
</feature>
<dbReference type="Proteomes" id="UP000240624">
    <property type="component" value="Unassembled WGS sequence"/>
</dbReference>
<feature type="transmembrane region" description="Helical" evidence="7">
    <location>
        <begin position="46"/>
        <end position="64"/>
    </location>
</feature>
<organism evidence="10 11">
    <name type="scientific">Limimaricola soesokkakensis</name>
    <dbReference type="NCBI Taxonomy" id="1343159"/>
    <lineage>
        <taxon>Bacteria</taxon>
        <taxon>Pseudomonadati</taxon>
        <taxon>Pseudomonadota</taxon>
        <taxon>Alphaproteobacteria</taxon>
        <taxon>Rhodobacterales</taxon>
        <taxon>Paracoccaceae</taxon>
        <taxon>Limimaricola</taxon>
    </lineage>
</organism>
<evidence type="ECO:0000256" key="7">
    <source>
        <dbReference type="SAM" id="Phobius"/>
    </source>
</evidence>
<evidence type="ECO:0000256" key="6">
    <source>
        <dbReference type="ARBA" id="ARBA00023136"/>
    </source>
</evidence>
<dbReference type="InterPro" id="IPR023090">
    <property type="entry name" value="UPF0702_alpha/beta_dom_sf"/>
</dbReference>
<comment type="subcellular location">
    <subcellularLocation>
        <location evidence="1">Cell membrane</location>
        <topology evidence="1">Multi-pass membrane protein</topology>
    </subcellularLocation>
</comment>
<dbReference type="Pfam" id="PF04239">
    <property type="entry name" value="DUF421"/>
    <property type="match status" value="1"/>
</dbReference>
<evidence type="ECO:0000256" key="4">
    <source>
        <dbReference type="ARBA" id="ARBA00022692"/>
    </source>
</evidence>
<evidence type="ECO:0000256" key="5">
    <source>
        <dbReference type="ARBA" id="ARBA00022989"/>
    </source>
</evidence>
<dbReference type="InterPro" id="IPR007353">
    <property type="entry name" value="DUF421"/>
</dbReference>
<dbReference type="PANTHER" id="PTHR34582:SF6">
    <property type="entry name" value="UPF0702 TRANSMEMBRANE PROTEIN YCAP"/>
    <property type="match status" value="1"/>
</dbReference>
<feature type="domain" description="YetF C-terminal" evidence="8">
    <location>
        <begin position="93"/>
        <end position="160"/>
    </location>
</feature>
<protein>
    <submittedName>
        <fullName evidence="9">Uncharacterized protein DUF421</fullName>
    </submittedName>
</protein>
<keyword evidence="6 7" id="KW-0472">Membrane</keyword>
<keyword evidence="4 7" id="KW-0812">Transmembrane</keyword>
<proteinExistence type="inferred from homology"/>
<reference evidence="10 11" key="1">
    <citation type="submission" date="2017-03" db="EMBL/GenBank/DDBJ databases">
        <authorList>
            <person name="Afonso C.L."/>
            <person name="Miller P.J."/>
            <person name="Scott M.A."/>
            <person name="Spackman E."/>
            <person name="Goraichik I."/>
            <person name="Dimitrov K.M."/>
            <person name="Suarez D.L."/>
            <person name="Swayne D.E."/>
        </authorList>
    </citation>
    <scope>NUCLEOTIDE SEQUENCE [LARGE SCALE GENOMIC DNA]</scope>
    <source>
        <strain evidence="10 11">CECT 8367</strain>
    </source>
</reference>
<keyword evidence="12" id="KW-1185">Reference proteome</keyword>
<evidence type="ECO:0000256" key="3">
    <source>
        <dbReference type="ARBA" id="ARBA00022475"/>
    </source>
</evidence>
<evidence type="ECO:0000259" key="8">
    <source>
        <dbReference type="Pfam" id="PF04239"/>
    </source>
</evidence>
<dbReference type="GO" id="GO:0005886">
    <property type="term" value="C:plasma membrane"/>
    <property type="evidence" value="ECO:0007669"/>
    <property type="project" value="UniProtKB-SubCell"/>
</dbReference>
<feature type="transmembrane region" description="Helical" evidence="7">
    <location>
        <begin position="70"/>
        <end position="92"/>
    </location>
</feature>
<dbReference type="RefSeq" id="WP_242665494.1">
    <property type="nucleotide sequence ID" value="NZ_FWFY01000002.1"/>
</dbReference>
<dbReference type="Gene3D" id="3.30.240.20">
    <property type="entry name" value="bsu07140 like domains"/>
    <property type="match status" value="1"/>
</dbReference>
<evidence type="ECO:0000313" key="10">
    <source>
        <dbReference type="EMBL" id="SLN24711.1"/>
    </source>
</evidence>
<evidence type="ECO:0000313" key="9">
    <source>
        <dbReference type="EMBL" id="PSK88455.1"/>
    </source>
</evidence>
<dbReference type="EMBL" id="FWFY01000002">
    <property type="protein sequence ID" value="SLN24711.1"/>
    <property type="molecule type" value="Genomic_DNA"/>
</dbReference>
<evidence type="ECO:0000256" key="2">
    <source>
        <dbReference type="ARBA" id="ARBA00006448"/>
    </source>
</evidence>
<gene>
    <name evidence="9" type="ORF">CLV79_101292</name>
    <name evidence="10" type="ORF">LOS8367_00794</name>
</gene>
<dbReference type="AlphaFoldDB" id="A0A1X6YM06"/>
<dbReference type="EMBL" id="PYGB01000001">
    <property type="protein sequence ID" value="PSK88455.1"/>
    <property type="molecule type" value="Genomic_DNA"/>
</dbReference>
<evidence type="ECO:0000313" key="12">
    <source>
        <dbReference type="Proteomes" id="UP000240624"/>
    </source>
</evidence>
<keyword evidence="5 7" id="KW-1133">Transmembrane helix</keyword>
<reference evidence="9 12" key="2">
    <citation type="submission" date="2018-03" db="EMBL/GenBank/DDBJ databases">
        <title>Genomic Encyclopedia of Archaeal and Bacterial Type Strains, Phase II (KMG-II): from individual species to whole genera.</title>
        <authorList>
            <person name="Goeker M."/>
        </authorList>
    </citation>
    <scope>NUCLEOTIDE SEQUENCE [LARGE SCALE GENOMIC DNA]</scope>
    <source>
        <strain evidence="9 12">DSM 29956</strain>
    </source>
</reference>
<accession>A0A1X6YM06</accession>
<dbReference type="PANTHER" id="PTHR34582">
    <property type="entry name" value="UPF0702 TRANSMEMBRANE PROTEIN YCAP"/>
    <property type="match status" value="1"/>
</dbReference>
<comment type="similarity">
    <text evidence="2">Belongs to the UPF0702 family.</text>
</comment>
<sequence>MNLTNLLGDASSDLTALQLALRAIVVFVFAVALFRLLPRKSLANTSVIDVVLTVLIGSSLSRALTGNAPLGPVMVACIVLGGLWVAIGWLAIHSEVFSRLLKGRPLEVIRNGAVDEAVLRRAQMGRRDLEQKIRGQGYARIEDVPLAYIERNGSVSVVSKD</sequence>
<dbReference type="Proteomes" id="UP000193495">
    <property type="component" value="Unassembled WGS sequence"/>
</dbReference>
<evidence type="ECO:0000313" key="11">
    <source>
        <dbReference type="Proteomes" id="UP000193495"/>
    </source>
</evidence>